<dbReference type="PANTHER" id="PTHR36978">
    <property type="entry name" value="P-LOOP CONTAINING NUCLEOTIDE TRIPHOSPHATE HYDROLASE"/>
    <property type="match status" value="1"/>
</dbReference>
<reference evidence="2" key="1">
    <citation type="submission" date="2021-07" db="EMBL/GenBank/DDBJ databases">
        <authorList>
            <person name="Branca A.L. A."/>
        </authorList>
    </citation>
    <scope>NUCLEOTIDE SEQUENCE</scope>
</reference>
<feature type="transmembrane region" description="Helical" evidence="1">
    <location>
        <begin position="233"/>
        <end position="252"/>
    </location>
</feature>
<organism evidence="2 3">
    <name type="scientific">Penicillium olsonii</name>
    <dbReference type="NCBI Taxonomy" id="99116"/>
    <lineage>
        <taxon>Eukaryota</taxon>
        <taxon>Fungi</taxon>
        <taxon>Dikarya</taxon>
        <taxon>Ascomycota</taxon>
        <taxon>Pezizomycotina</taxon>
        <taxon>Eurotiomycetes</taxon>
        <taxon>Eurotiomycetidae</taxon>
        <taxon>Eurotiales</taxon>
        <taxon>Aspergillaceae</taxon>
        <taxon>Penicillium</taxon>
    </lineage>
</organism>
<evidence type="ECO:0000256" key="1">
    <source>
        <dbReference type="SAM" id="Phobius"/>
    </source>
</evidence>
<dbReference type="Proteomes" id="UP001153618">
    <property type="component" value="Unassembled WGS sequence"/>
</dbReference>
<dbReference type="InterPro" id="IPR040632">
    <property type="entry name" value="Sulfotransfer_4"/>
</dbReference>
<dbReference type="AlphaFoldDB" id="A0A9W4MQI5"/>
<protein>
    <recommendedName>
        <fullName evidence="4">NAD dependent epimerase/dehydratase</fullName>
    </recommendedName>
</protein>
<evidence type="ECO:0000313" key="2">
    <source>
        <dbReference type="EMBL" id="CAG8008351.1"/>
    </source>
</evidence>
<dbReference type="EMBL" id="CAJVOS010000013">
    <property type="protein sequence ID" value="CAG8008351.1"/>
    <property type="molecule type" value="Genomic_DNA"/>
</dbReference>
<dbReference type="InterPro" id="IPR027417">
    <property type="entry name" value="P-loop_NTPase"/>
</dbReference>
<dbReference type="Gene3D" id="3.40.50.300">
    <property type="entry name" value="P-loop containing nucleotide triphosphate hydrolases"/>
    <property type="match status" value="1"/>
</dbReference>
<dbReference type="Pfam" id="PF17784">
    <property type="entry name" value="Sulfotransfer_4"/>
    <property type="match status" value="1"/>
</dbReference>
<name>A0A9W4MQI5_PENOL</name>
<comment type="caution">
    <text evidence="2">The sequence shown here is derived from an EMBL/GenBank/DDBJ whole genome shotgun (WGS) entry which is preliminary data.</text>
</comment>
<evidence type="ECO:0008006" key="4">
    <source>
        <dbReference type="Google" id="ProtNLM"/>
    </source>
</evidence>
<sequence>MVRFIADTRKLPVKNQSLLVIGAGLPRTATSSLQAALEDLGCGPCLHMAHIIPHAERQSLLIDASRETDTARRHKQIHKLVDGHGAVVDMPAIFFLEDLMHLYPEAKVVLSSRPDPEIWAQSVRDSMSFFFSRRFYWIGLLWRTDRLWYKLNMRIIEWCREKIGEGDIFSAEFAVRYDQRVREVVTASGGEVLEFRAEDGWAPLCAYLGQEVPDKPFPKVNERATFALVRRILVVKGLVSWAALGGVLWFGWRYVPKYLM</sequence>
<evidence type="ECO:0000313" key="3">
    <source>
        <dbReference type="Proteomes" id="UP001153618"/>
    </source>
</evidence>
<gene>
    <name evidence="2" type="ORF">POLS_LOCUS2055</name>
</gene>
<keyword evidence="1" id="KW-0472">Membrane</keyword>
<keyword evidence="1" id="KW-0812">Transmembrane</keyword>
<keyword evidence="3" id="KW-1185">Reference proteome</keyword>
<dbReference type="SUPFAM" id="SSF52540">
    <property type="entry name" value="P-loop containing nucleoside triphosphate hydrolases"/>
    <property type="match status" value="1"/>
</dbReference>
<dbReference type="OrthoDB" id="408152at2759"/>
<keyword evidence="1" id="KW-1133">Transmembrane helix</keyword>
<accession>A0A9W4MQI5</accession>
<proteinExistence type="predicted"/>
<dbReference type="PANTHER" id="PTHR36978:SF4">
    <property type="entry name" value="P-LOOP CONTAINING NUCLEOSIDE TRIPHOSPHATE HYDROLASE PROTEIN"/>
    <property type="match status" value="1"/>
</dbReference>